<dbReference type="RefSeq" id="WP_113951098.1">
    <property type="nucleotide sequence ID" value="NZ_QNQU01000023.1"/>
</dbReference>
<dbReference type="AlphaFoldDB" id="A0A366KQC2"/>
<keyword evidence="4" id="KW-1185">Reference proteome</keyword>
<dbReference type="Pfam" id="PF19124">
    <property type="entry name" value="DUF5808"/>
    <property type="match status" value="1"/>
</dbReference>
<evidence type="ECO:0000259" key="2">
    <source>
        <dbReference type="Pfam" id="PF19124"/>
    </source>
</evidence>
<keyword evidence="1" id="KW-0812">Transmembrane</keyword>
<evidence type="ECO:0000313" key="3">
    <source>
        <dbReference type="EMBL" id="RBQ03324.1"/>
    </source>
</evidence>
<dbReference type="Proteomes" id="UP000252081">
    <property type="component" value="Unassembled WGS sequence"/>
</dbReference>
<dbReference type="EMBL" id="QNQU01000023">
    <property type="protein sequence ID" value="RBQ03324.1"/>
    <property type="molecule type" value="Genomic_DNA"/>
</dbReference>
<sequence length="68" mass="8432">MMKKDFEQENPENWKWGTFYFNKKDSRLIVPKRVKLLGWTLNFAHPVSYLIIALIFIFVFYQFYRHNI</sequence>
<feature type="domain" description="DUF5808" evidence="2">
    <location>
        <begin position="23"/>
        <end position="49"/>
    </location>
</feature>
<name>A0A366KQC2_9SPHI</name>
<organism evidence="3 4">
    <name type="scientific">Pedobacter miscanthi</name>
    <dbReference type="NCBI Taxonomy" id="2259170"/>
    <lineage>
        <taxon>Bacteria</taxon>
        <taxon>Pseudomonadati</taxon>
        <taxon>Bacteroidota</taxon>
        <taxon>Sphingobacteriia</taxon>
        <taxon>Sphingobacteriales</taxon>
        <taxon>Sphingobacteriaceae</taxon>
        <taxon>Pedobacter</taxon>
    </lineage>
</organism>
<comment type="caution">
    <text evidence="3">The sequence shown here is derived from an EMBL/GenBank/DDBJ whole genome shotgun (WGS) entry which is preliminary data.</text>
</comment>
<dbReference type="InterPro" id="IPR043831">
    <property type="entry name" value="DUF5808"/>
</dbReference>
<reference evidence="3 4" key="1">
    <citation type="submission" date="2018-07" db="EMBL/GenBank/DDBJ databases">
        <title>A draft genome of a endophytic bacteria, a new species of Pedobacter.</title>
        <authorList>
            <person name="Zhang Z.D."/>
            <person name="Chen Z.J."/>
        </authorList>
    </citation>
    <scope>NUCLEOTIDE SEQUENCE [LARGE SCALE GENOMIC DNA]</scope>
    <source>
        <strain evidence="3 4">RS10</strain>
    </source>
</reference>
<accession>A0A366KQC2</accession>
<evidence type="ECO:0000256" key="1">
    <source>
        <dbReference type="SAM" id="Phobius"/>
    </source>
</evidence>
<keyword evidence="1" id="KW-1133">Transmembrane helix</keyword>
<protein>
    <recommendedName>
        <fullName evidence="2">DUF5808 domain-containing protein</fullName>
    </recommendedName>
</protein>
<feature type="transmembrane region" description="Helical" evidence="1">
    <location>
        <begin position="43"/>
        <end position="64"/>
    </location>
</feature>
<dbReference type="OrthoDB" id="157646at2"/>
<gene>
    <name evidence="3" type="ORF">DRW42_22370</name>
</gene>
<evidence type="ECO:0000313" key="4">
    <source>
        <dbReference type="Proteomes" id="UP000252081"/>
    </source>
</evidence>
<proteinExistence type="predicted"/>
<keyword evidence="1" id="KW-0472">Membrane</keyword>